<dbReference type="NCBIfam" id="NF009688">
    <property type="entry name" value="PRK13209.1"/>
    <property type="match status" value="1"/>
</dbReference>
<dbReference type="NCBIfam" id="TIGR00542">
    <property type="entry name" value="hxl6Piso_put"/>
    <property type="match status" value="1"/>
</dbReference>
<dbReference type="InterPro" id="IPR013022">
    <property type="entry name" value="Xyl_isomerase-like_TIM-brl"/>
</dbReference>
<organism evidence="4 5">
    <name type="scientific">Lacrimispora xylanisolvens</name>
    <dbReference type="NCBI Taxonomy" id="384636"/>
    <lineage>
        <taxon>Bacteria</taxon>
        <taxon>Bacillati</taxon>
        <taxon>Bacillota</taxon>
        <taxon>Clostridia</taxon>
        <taxon>Lachnospirales</taxon>
        <taxon>Lachnospiraceae</taxon>
        <taxon>Lacrimispora</taxon>
    </lineage>
</organism>
<keyword evidence="5" id="KW-1185">Reference proteome</keyword>
<dbReference type="PANTHER" id="PTHR43489">
    <property type="entry name" value="ISOMERASE"/>
    <property type="match status" value="1"/>
</dbReference>
<dbReference type="Pfam" id="PF01261">
    <property type="entry name" value="AP_endonuc_2"/>
    <property type="match status" value="1"/>
</dbReference>
<gene>
    <name evidence="4" type="ORF">BXY41_114101</name>
</gene>
<evidence type="ECO:0000313" key="5">
    <source>
        <dbReference type="Proteomes" id="UP000237749"/>
    </source>
</evidence>
<dbReference type="Gene3D" id="3.20.20.150">
    <property type="entry name" value="Divalent-metal-dependent TIM barrel enzymes"/>
    <property type="match status" value="1"/>
</dbReference>
<dbReference type="PANTHER" id="PTHR43489:SF1">
    <property type="entry name" value="L-RIBULOSE-5-PHOSPHATE 3-EPIMERASE SGBU-RELATED"/>
    <property type="match status" value="1"/>
</dbReference>
<proteinExistence type="predicted"/>
<dbReference type="InterPro" id="IPR004560">
    <property type="entry name" value="L-Ru-5P_3-Epase"/>
</dbReference>
<keyword evidence="1" id="KW-0413">Isomerase</keyword>
<dbReference type="OrthoDB" id="9801426at2"/>
<dbReference type="AlphaFoldDB" id="A0A2S6HM89"/>
<sequence>MEKAYTLGLYEKSMPEWLGWKEKLEAAKAAGYDFVEISIDETDQKLSRLSMSQAERLELINTMKIVGLPIRTMCLSGHRKYPLGSHDPAIREKGMEIMEKAIQLADDLGVRIIQLAGYDVYYEDSSEETKRYFLENLKRATEIAARLGVVLGFETMETEFMNTVEKSMEYVKLVSSMYLNVYPDIGNITNAAKTYGINALDDLRAGKGHLVAMHLKETVPGKFREIPFGTGHVDFESAIQTAWELGIRKYVAEFWYTGNSQWMRELYDANKRMTEILDKQCLKESVQ</sequence>
<feature type="domain" description="Xylose isomerase-like TIM barrel" evidence="3">
    <location>
        <begin position="24"/>
        <end position="250"/>
    </location>
</feature>
<dbReference type="NCBIfam" id="NF009689">
    <property type="entry name" value="PRK13210.1"/>
    <property type="match status" value="1"/>
</dbReference>
<dbReference type="Proteomes" id="UP000237749">
    <property type="component" value="Unassembled WGS sequence"/>
</dbReference>
<dbReference type="GO" id="GO:0019852">
    <property type="term" value="P:L-ascorbic acid metabolic process"/>
    <property type="evidence" value="ECO:0007669"/>
    <property type="project" value="TreeGrafter"/>
</dbReference>
<dbReference type="RefSeq" id="WP_104439001.1">
    <property type="nucleotide sequence ID" value="NZ_PTJA01000014.1"/>
</dbReference>
<dbReference type="SUPFAM" id="SSF51658">
    <property type="entry name" value="Xylose isomerase-like"/>
    <property type="match status" value="1"/>
</dbReference>
<protein>
    <recommendedName>
        <fullName evidence="2">L-ribulose-5-phosphate 3-epimerase</fullName>
    </recommendedName>
</protein>
<dbReference type="GO" id="GO:0016861">
    <property type="term" value="F:intramolecular oxidoreductase activity, interconverting aldoses and ketoses"/>
    <property type="evidence" value="ECO:0007669"/>
    <property type="project" value="InterPro"/>
</dbReference>
<evidence type="ECO:0000313" key="4">
    <source>
        <dbReference type="EMBL" id="PPK78598.1"/>
    </source>
</evidence>
<dbReference type="GO" id="GO:0034015">
    <property type="term" value="F:L-ribulose-5-phosphate 3-epimerase activity"/>
    <property type="evidence" value="ECO:0007669"/>
    <property type="project" value="TreeGrafter"/>
</dbReference>
<accession>A0A2S6HM89</accession>
<comment type="caution">
    <text evidence="4">The sequence shown here is derived from an EMBL/GenBank/DDBJ whole genome shotgun (WGS) entry which is preliminary data.</text>
</comment>
<evidence type="ECO:0000256" key="1">
    <source>
        <dbReference type="ARBA" id="ARBA00023235"/>
    </source>
</evidence>
<evidence type="ECO:0000256" key="2">
    <source>
        <dbReference type="NCBIfam" id="TIGR00542"/>
    </source>
</evidence>
<evidence type="ECO:0000259" key="3">
    <source>
        <dbReference type="Pfam" id="PF01261"/>
    </source>
</evidence>
<reference evidence="4 5" key="1">
    <citation type="submission" date="2018-02" db="EMBL/GenBank/DDBJ databases">
        <title>Genomic Encyclopedia of Archaeal and Bacterial Type Strains, Phase II (KMG-II): from individual species to whole genera.</title>
        <authorList>
            <person name="Goeker M."/>
        </authorList>
    </citation>
    <scope>NUCLEOTIDE SEQUENCE [LARGE SCALE GENOMIC DNA]</scope>
    <source>
        <strain evidence="4 5">DSM 3808</strain>
    </source>
</reference>
<dbReference type="InterPro" id="IPR050417">
    <property type="entry name" value="Sugar_Epim/Isomerase"/>
</dbReference>
<dbReference type="EMBL" id="PTJA01000014">
    <property type="protein sequence ID" value="PPK78598.1"/>
    <property type="molecule type" value="Genomic_DNA"/>
</dbReference>
<name>A0A2S6HM89_9FIRM</name>
<dbReference type="InterPro" id="IPR036237">
    <property type="entry name" value="Xyl_isomerase-like_sf"/>
</dbReference>